<name>A0A6A7KB57_9FIRM</name>
<sequence>MKVKYIGPDIGIDGLFNDNIYEVLGIDELTGMLRIIDESGEDYLYSPKEPKSIASEYKGGKFEIVEDKSEQLKQAIFN</sequence>
<gene>
    <name evidence="1" type="ORF">GC105_10680</name>
</gene>
<protein>
    <submittedName>
        <fullName evidence="1">Uncharacterized protein</fullName>
    </submittedName>
</protein>
<evidence type="ECO:0000313" key="2">
    <source>
        <dbReference type="Proteomes" id="UP000440004"/>
    </source>
</evidence>
<comment type="caution">
    <text evidence="1">The sequence shown here is derived from an EMBL/GenBank/DDBJ whole genome shotgun (WGS) entry which is preliminary data.</text>
</comment>
<dbReference type="AlphaFoldDB" id="A0A6A7KB57"/>
<accession>A0A6A7KB57</accession>
<dbReference type="Proteomes" id="UP000440004">
    <property type="component" value="Unassembled WGS sequence"/>
</dbReference>
<organism evidence="1 2">
    <name type="scientific">Alkalibaculum sporogenes</name>
    <dbReference type="NCBI Taxonomy" id="2655001"/>
    <lineage>
        <taxon>Bacteria</taxon>
        <taxon>Bacillati</taxon>
        <taxon>Bacillota</taxon>
        <taxon>Clostridia</taxon>
        <taxon>Eubacteriales</taxon>
        <taxon>Eubacteriaceae</taxon>
        <taxon>Alkalibaculum</taxon>
    </lineage>
</organism>
<keyword evidence="2" id="KW-1185">Reference proteome</keyword>
<dbReference type="RefSeq" id="WP_152804576.1">
    <property type="nucleotide sequence ID" value="NZ_WHNX01000015.1"/>
</dbReference>
<proteinExistence type="predicted"/>
<evidence type="ECO:0000313" key="1">
    <source>
        <dbReference type="EMBL" id="MPW26253.1"/>
    </source>
</evidence>
<reference evidence="1 2" key="1">
    <citation type="submission" date="2019-10" db="EMBL/GenBank/DDBJ databases">
        <title>Alkalibaculum tamaniensis sp.nov., a new alkaliphilic acetogen, isolated on methoxylated aromatics from a mud volcano.</title>
        <authorList>
            <person name="Khomyakova M.A."/>
            <person name="Merkel A.Y."/>
            <person name="Bonch-Osmolovskaya E.A."/>
            <person name="Slobodkin A.I."/>
        </authorList>
    </citation>
    <scope>NUCLEOTIDE SEQUENCE [LARGE SCALE GENOMIC DNA]</scope>
    <source>
        <strain evidence="1 2">M08DMB</strain>
    </source>
</reference>
<dbReference type="EMBL" id="WHNX01000015">
    <property type="protein sequence ID" value="MPW26253.1"/>
    <property type="molecule type" value="Genomic_DNA"/>
</dbReference>